<feature type="transmembrane region" description="Helical" evidence="1">
    <location>
        <begin position="45"/>
        <end position="62"/>
    </location>
</feature>
<sequence length="66" mass="7148">MTPTLVTISFRSLAPNLTPNSTAAVLAVPVLFGAWSIALDFPYQSWIVIGNPALFCASLAYFDEKE</sequence>
<dbReference type="RefSeq" id="WP_186276642.1">
    <property type="nucleotide sequence ID" value="NZ_CP046883.1"/>
</dbReference>
<evidence type="ECO:0000256" key="1">
    <source>
        <dbReference type="SAM" id="Phobius"/>
    </source>
</evidence>
<keyword evidence="1" id="KW-1133">Transmembrane helix</keyword>
<keyword evidence="1" id="KW-0812">Transmembrane</keyword>
<accession>A0A7G7YNL6</accession>
<keyword evidence="1" id="KW-0472">Membrane</keyword>
<gene>
    <name evidence="2" type="ORF">GP473_04890</name>
</gene>
<keyword evidence="3" id="KW-1185">Reference proteome</keyword>
<name>A0A7G7YNL6_9CORY</name>
<organism evidence="2 3">
    <name type="scientific">Corynebacterium anserum</name>
    <dbReference type="NCBI Taxonomy" id="2684406"/>
    <lineage>
        <taxon>Bacteria</taxon>
        <taxon>Bacillati</taxon>
        <taxon>Actinomycetota</taxon>
        <taxon>Actinomycetes</taxon>
        <taxon>Mycobacteriales</taxon>
        <taxon>Corynebacteriaceae</taxon>
        <taxon>Corynebacterium</taxon>
    </lineage>
</organism>
<dbReference type="KEGG" id="cans:GP473_04890"/>
<dbReference type="Proteomes" id="UP000515275">
    <property type="component" value="Chromosome"/>
</dbReference>
<dbReference type="AlphaFoldDB" id="A0A7G7YNL6"/>
<dbReference type="EMBL" id="CP046883">
    <property type="protein sequence ID" value="QNH96086.1"/>
    <property type="molecule type" value="Genomic_DNA"/>
</dbReference>
<feature type="transmembrane region" description="Helical" evidence="1">
    <location>
        <begin position="21"/>
        <end position="39"/>
    </location>
</feature>
<proteinExistence type="predicted"/>
<evidence type="ECO:0000313" key="3">
    <source>
        <dbReference type="Proteomes" id="UP000515275"/>
    </source>
</evidence>
<protein>
    <submittedName>
        <fullName evidence="2">Uncharacterized protein</fullName>
    </submittedName>
</protein>
<reference evidence="2 3" key="1">
    <citation type="submission" date="2019-12" db="EMBL/GenBank/DDBJ databases">
        <title>Corynebacterium sp. nov., isolated from feces of the Anser Albifrons in China.</title>
        <authorList>
            <person name="Liu Q."/>
        </authorList>
    </citation>
    <scope>NUCLEOTIDE SEQUENCE [LARGE SCALE GENOMIC DNA]</scope>
    <source>
        <strain evidence="2 3">23H37-10</strain>
    </source>
</reference>
<evidence type="ECO:0000313" key="2">
    <source>
        <dbReference type="EMBL" id="QNH96086.1"/>
    </source>
</evidence>